<keyword evidence="1" id="KW-0472">Membrane</keyword>
<evidence type="ECO:0000313" key="2">
    <source>
        <dbReference type="EMBL" id="MFD1836444.1"/>
    </source>
</evidence>
<reference evidence="3" key="1">
    <citation type="journal article" date="2019" name="Int. J. Syst. Evol. Microbiol.">
        <title>The Global Catalogue of Microorganisms (GCM) 10K type strain sequencing project: providing services to taxonomists for standard genome sequencing and annotation.</title>
        <authorList>
            <consortium name="The Broad Institute Genomics Platform"/>
            <consortium name="The Broad Institute Genome Sequencing Center for Infectious Disease"/>
            <person name="Wu L."/>
            <person name="Ma J."/>
        </authorList>
    </citation>
    <scope>NUCLEOTIDE SEQUENCE [LARGE SCALE GENOMIC DNA]</scope>
    <source>
        <strain evidence="3">JCM 11650</strain>
    </source>
</reference>
<protein>
    <recommendedName>
        <fullName evidence="4">Holin</fullName>
    </recommendedName>
</protein>
<gene>
    <name evidence="2" type="ORF">ACFSDA_15370</name>
</gene>
<dbReference type="RefSeq" id="WP_343905924.1">
    <property type="nucleotide sequence ID" value="NZ_BAAAIS010000003.1"/>
</dbReference>
<organism evidence="2 3">
    <name type="scientific">Brachybacterium rhamnosum</name>
    <dbReference type="NCBI Taxonomy" id="173361"/>
    <lineage>
        <taxon>Bacteria</taxon>
        <taxon>Bacillati</taxon>
        <taxon>Actinomycetota</taxon>
        <taxon>Actinomycetes</taxon>
        <taxon>Micrococcales</taxon>
        <taxon>Dermabacteraceae</taxon>
        <taxon>Brachybacterium</taxon>
    </lineage>
</organism>
<dbReference type="Proteomes" id="UP001597280">
    <property type="component" value="Unassembled WGS sequence"/>
</dbReference>
<keyword evidence="1" id="KW-1133">Transmembrane helix</keyword>
<evidence type="ECO:0008006" key="4">
    <source>
        <dbReference type="Google" id="ProtNLM"/>
    </source>
</evidence>
<sequence>MNTHRATATQTTYPWRATLRTVLWAVVAFAAMAPLIYSAAAGGDPEQAVGWVATALGILAAIQRVMTLPVVDEFLRRYVPWLAATPQDRGGA</sequence>
<dbReference type="EMBL" id="JBHUFL010000003">
    <property type="protein sequence ID" value="MFD1836444.1"/>
    <property type="molecule type" value="Genomic_DNA"/>
</dbReference>
<proteinExistence type="predicted"/>
<evidence type="ECO:0000256" key="1">
    <source>
        <dbReference type="SAM" id="Phobius"/>
    </source>
</evidence>
<evidence type="ECO:0000313" key="3">
    <source>
        <dbReference type="Proteomes" id="UP001597280"/>
    </source>
</evidence>
<keyword evidence="3" id="KW-1185">Reference proteome</keyword>
<comment type="caution">
    <text evidence="2">The sequence shown here is derived from an EMBL/GenBank/DDBJ whole genome shotgun (WGS) entry which is preliminary data.</text>
</comment>
<name>A0ABW4Q034_9MICO</name>
<keyword evidence="1" id="KW-0812">Transmembrane</keyword>
<feature type="transmembrane region" description="Helical" evidence="1">
    <location>
        <begin position="48"/>
        <end position="67"/>
    </location>
</feature>
<accession>A0ABW4Q034</accession>
<feature type="transmembrane region" description="Helical" evidence="1">
    <location>
        <begin position="21"/>
        <end position="42"/>
    </location>
</feature>